<evidence type="ECO:0000259" key="3">
    <source>
        <dbReference type="Pfam" id="PF04446"/>
    </source>
</evidence>
<dbReference type="PANTHER" id="PTHR12729">
    <property type="entry name" value="TRNA(HIS) GUANYLYLTRANSFERASE-RELATED"/>
    <property type="match status" value="1"/>
</dbReference>
<dbReference type="AlphaFoldDB" id="A0A7M6DNM6"/>
<comment type="catalytic activity">
    <reaction evidence="2">
        <text>a 5'-end ribonucleotide-tRNA(His) + GTP + ATP + H2O = a 5'-end phospho-guanosine-ribonucleotide-tRNA(His) + AMP + 2 diphosphate + H(+)</text>
        <dbReference type="Rhea" id="RHEA:54564"/>
        <dbReference type="Rhea" id="RHEA-COMP:14193"/>
        <dbReference type="Rhea" id="RHEA-COMP:14917"/>
        <dbReference type="ChEBI" id="CHEBI:15377"/>
        <dbReference type="ChEBI" id="CHEBI:15378"/>
        <dbReference type="ChEBI" id="CHEBI:30616"/>
        <dbReference type="ChEBI" id="CHEBI:33019"/>
        <dbReference type="ChEBI" id="CHEBI:37565"/>
        <dbReference type="ChEBI" id="CHEBI:138282"/>
        <dbReference type="ChEBI" id="CHEBI:141847"/>
        <dbReference type="ChEBI" id="CHEBI:456215"/>
        <dbReference type="EC" id="2.7.7.79"/>
    </reaction>
</comment>
<dbReference type="OrthoDB" id="5959761at2759"/>
<protein>
    <recommendedName>
        <fullName evidence="1">Probable tRNA(His) guanylyltransferase</fullName>
    </recommendedName>
</protein>
<dbReference type="Gene3D" id="3.30.70.3000">
    <property type="match status" value="1"/>
</dbReference>
<feature type="domain" description="tRNAHis guanylyltransferase catalytic" evidence="3">
    <location>
        <begin position="19"/>
        <end position="175"/>
    </location>
</feature>
<evidence type="ECO:0000256" key="2">
    <source>
        <dbReference type="ARBA" id="ARBA00047281"/>
    </source>
</evidence>
<dbReference type="Pfam" id="PF04446">
    <property type="entry name" value="Thg1"/>
    <property type="match status" value="1"/>
</dbReference>
<accession>A0A7M6DNM6</accession>
<dbReference type="Proteomes" id="UP000594262">
    <property type="component" value="Unplaced"/>
</dbReference>
<evidence type="ECO:0000313" key="4">
    <source>
        <dbReference type="EnsemblMetazoa" id="CLYHEMP018432.1"/>
    </source>
</evidence>
<keyword evidence="5" id="KW-1185">Reference proteome</keyword>
<dbReference type="GO" id="GO:0008193">
    <property type="term" value="F:tRNA guanylyltransferase activity"/>
    <property type="evidence" value="ECO:0007669"/>
    <property type="project" value="UniProtKB-EC"/>
</dbReference>
<dbReference type="EnsemblMetazoa" id="CLYHEMT018432.1">
    <property type="protein sequence ID" value="CLYHEMP018432.1"/>
    <property type="gene ID" value="CLYHEMG018432"/>
</dbReference>
<dbReference type="GO" id="GO:0006400">
    <property type="term" value="P:tRNA modification"/>
    <property type="evidence" value="ECO:0007669"/>
    <property type="project" value="InterPro"/>
</dbReference>
<evidence type="ECO:0000313" key="5">
    <source>
        <dbReference type="Proteomes" id="UP000594262"/>
    </source>
</evidence>
<sequence length="301" mass="34755">MENQSLESQTTEKVATLGERMKTFERTEQVEPYQAFIVRADGNRFSKYTKGLQKPFDEAFQRAMVKTANGLMDHFSCATIFVCSDEISLVFSPVCSQEESEANQASNNKQTHIYSGRHNKIETLVSSKASVLFNKFMLEEVRLKSAENPGVYAKTFLDRVESQDAIFDARLIPFPLGSEFEIVNNLIWRSCYDCHRNTVSSYGRHVLGTKACENKKSHQMIQLMKIEKDFDFDEVPTAYKFGVFGKKALHVLTNDQGENYTRHKHFNFCTNLVKEDRDCTLDLFMKKYFEEGLIMHDEYVL</sequence>
<dbReference type="InterPro" id="IPR024956">
    <property type="entry name" value="tRNAHis_GuaTrfase_cat"/>
</dbReference>
<proteinExistence type="predicted"/>
<name>A0A7M6DNM6_9CNID</name>
<reference evidence="4" key="1">
    <citation type="submission" date="2021-01" db="UniProtKB">
        <authorList>
            <consortium name="EnsemblMetazoa"/>
        </authorList>
    </citation>
    <scope>IDENTIFICATION</scope>
</reference>
<dbReference type="PANTHER" id="PTHR12729:SF1">
    <property type="entry name" value="TRNAHIS GUANYLYLTRANSFERASE CATALYTIC DOMAIN-CONTAINING PROTEIN"/>
    <property type="match status" value="1"/>
</dbReference>
<evidence type="ECO:0000256" key="1">
    <source>
        <dbReference type="ARBA" id="ARBA00022310"/>
    </source>
</evidence>
<dbReference type="GO" id="GO:0000287">
    <property type="term" value="F:magnesium ion binding"/>
    <property type="evidence" value="ECO:0007669"/>
    <property type="project" value="InterPro"/>
</dbReference>
<dbReference type="InterPro" id="IPR038469">
    <property type="entry name" value="tRNAHis_GuaTrfase_Thg1_sf"/>
</dbReference>
<dbReference type="InterPro" id="IPR007537">
    <property type="entry name" value="tRNAHis_GuaTrfase_Thg1"/>
</dbReference>
<organism evidence="4 5">
    <name type="scientific">Clytia hemisphaerica</name>
    <dbReference type="NCBI Taxonomy" id="252671"/>
    <lineage>
        <taxon>Eukaryota</taxon>
        <taxon>Metazoa</taxon>
        <taxon>Cnidaria</taxon>
        <taxon>Hydrozoa</taxon>
        <taxon>Hydroidolina</taxon>
        <taxon>Leptothecata</taxon>
        <taxon>Obeliida</taxon>
        <taxon>Clytiidae</taxon>
        <taxon>Clytia</taxon>
    </lineage>
</organism>